<evidence type="ECO:0000313" key="3">
    <source>
        <dbReference type="EMBL" id="KAH0890498.1"/>
    </source>
</evidence>
<dbReference type="InterPro" id="IPR027923">
    <property type="entry name" value="Hydrophob_seed_dom"/>
</dbReference>
<dbReference type="InterPro" id="IPR036312">
    <property type="entry name" value="Bifun_inhib/LTP/seed_sf"/>
</dbReference>
<name>A0ABQ8AE17_BRANA</name>
<organism evidence="3 4">
    <name type="scientific">Brassica napus</name>
    <name type="common">Rape</name>
    <dbReference type="NCBI Taxonomy" id="3708"/>
    <lineage>
        <taxon>Eukaryota</taxon>
        <taxon>Viridiplantae</taxon>
        <taxon>Streptophyta</taxon>
        <taxon>Embryophyta</taxon>
        <taxon>Tracheophyta</taxon>
        <taxon>Spermatophyta</taxon>
        <taxon>Magnoliopsida</taxon>
        <taxon>eudicotyledons</taxon>
        <taxon>Gunneridae</taxon>
        <taxon>Pentapetalae</taxon>
        <taxon>rosids</taxon>
        <taxon>malvids</taxon>
        <taxon>Brassicales</taxon>
        <taxon>Brassicaceae</taxon>
        <taxon>Brassiceae</taxon>
        <taxon>Brassica</taxon>
    </lineage>
</organism>
<sequence>HMSFNAERHPFLSPSIFLYSSSGFSLPIRYASGCGVSLSVLSPLESSVKSRGDSASFGFAARLWERILLPNFTAHGDGEKVRPSFPVCGEYLPSLGLVCRPTPVVGLVSLLGVIEKQDSTTSEMSLELRYEGEDSASTRLSAREFRYKQMASRTSLALFLAVNLLLFTYTSATCYKDSLQLGVCANVLKLVDLTLGNPPVKPCCSLIAGLADLEAAVCLCTVLKANILGIKLNLPINLSVLLNVCSRKAPKNFQCA</sequence>
<evidence type="ECO:0000256" key="1">
    <source>
        <dbReference type="ARBA" id="ARBA00008965"/>
    </source>
</evidence>
<feature type="domain" description="Bifunctional inhibitor/plant lipid transfer protein/seed storage helical" evidence="2">
    <location>
        <begin position="174"/>
        <end position="255"/>
    </location>
</feature>
<proteinExistence type="inferred from homology"/>
<dbReference type="CDD" id="cd01958">
    <property type="entry name" value="HPS_like"/>
    <property type="match status" value="1"/>
</dbReference>
<dbReference type="EMBL" id="JAGKQM010000013">
    <property type="protein sequence ID" value="KAH0890498.1"/>
    <property type="molecule type" value="Genomic_DNA"/>
</dbReference>
<comment type="caution">
    <text evidence="3">The sequence shown here is derived from an EMBL/GenBank/DDBJ whole genome shotgun (WGS) entry which is preliminary data.</text>
</comment>
<evidence type="ECO:0000313" key="4">
    <source>
        <dbReference type="Proteomes" id="UP000824890"/>
    </source>
</evidence>
<dbReference type="Gene3D" id="1.10.110.10">
    <property type="entry name" value="Plant lipid-transfer and hydrophobic proteins"/>
    <property type="match status" value="1"/>
</dbReference>
<gene>
    <name evidence="3" type="ORF">HID58_052927</name>
</gene>
<dbReference type="PANTHER" id="PTHR31731">
    <property type="match status" value="1"/>
</dbReference>
<feature type="non-terminal residue" evidence="3">
    <location>
        <position position="1"/>
    </location>
</feature>
<dbReference type="SUPFAM" id="SSF47699">
    <property type="entry name" value="Bifunctional inhibitor/lipid-transfer protein/seed storage 2S albumin"/>
    <property type="match status" value="1"/>
</dbReference>
<comment type="similarity">
    <text evidence="1">Belongs to the plant LTP family. PEARLI1 subfamily.</text>
</comment>
<dbReference type="InterPro" id="IPR016140">
    <property type="entry name" value="Bifunc_inhib/LTP/seed_store"/>
</dbReference>
<accession>A0ABQ8AE17</accession>
<evidence type="ECO:0000259" key="2">
    <source>
        <dbReference type="SMART" id="SM00499"/>
    </source>
</evidence>
<protein>
    <recommendedName>
        <fullName evidence="2">Bifunctional inhibitor/plant lipid transfer protein/seed storage helical domain-containing protein</fullName>
    </recommendedName>
</protein>
<reference evidence="3 4" key="1">
    <citation type="submission" date="2021-05" db="EMBL/GenBank/DDBJ databases">
        <title>Genome Assembly of Synthetic Allotetraploid Brassica napus Reveals Homoeologous Exchanges between Subgenomes.</title>
        <authorList>
            <person name="Davis J.T."/>
        </authorList>
    </citation>
    <scope>NUCLEOTIDE SEQUENCE [LARGE SCALE GENOMIC DNA]</scope>
    <source>
        <strain evidence="4">cv. Da-Ae</strain>
        <tissue evidence="3">Seedling</tissue>
    </source>
</reference>
<dbReference type="Proteomes" id="UP000824890">
    <property type="component" value="Unassembled WGS sequence"/>
</dbReference>
<keyword evidence="4" id="KW-1185">Reference proteome</keyword>
<dbReference type="SMART" id="SM00499">
    <property type="entry name" value="AAI"/>
    <property type="match status" value="1"/>
</dbReference>
<dbReference type="InterPro" id="IPR051636">
    <property type="entry name" value="Plant_LTP/defense-related"/>
</dbReference>
<dbReference type="Pfam" id="PF14547">
    <property type="entry name" value="Hydrophob_seed"/>
    <property type="match status" value="1"/>
</dbReference>